<dbReference type="EMBL" id="AUPC02000222">
    <property type="protein sequence ID" value="POG65113.1"/>
    <property type="molecule type" value="Genomic_DNA"/>
</dbReference>
<dbReference type="Proteomes" id="UP000018888">
    <property type="component" value="Unassembled WGS sequence"/>
</dbReference>
<keyword evidence="1" id="KW-0472">Membrane</keyword>
<keyword evidence="1" id="KW-0812">Transmembrane</keyword>
<accession>A0A2P4PIA3</accession>
<evidence type="ECO:0000313" key="3">
    <source>
        <dbReference type="Proteomes" id="UP000018888"/>
    </source>
</evidence>
<name>A0A2P4PIA3_RHIID</name>
<feature type="transmembrane region" description="Helical" evidence="1">
    <location>
        <begin position="31"/>
        <end position="53"/>
    </location>
</feature>
<sequence>MSKMSFLCETFCNIIINLHSLLFFTVSSLQYISFTVSSFTVFFFYSIFFYGIFLL</sequence>
<evidence type="ECO:0000313" key="2">
    <source>
        <dbReference type="EMBL" id="POG65113.1"/>
    </source>
</evidence>
<reference evidence="2 3" key="2">
    <citation type="journal article" date="2018" name="New Phytol.">
        <title>High intraspecific genome diversity in the model arbuscular mycorrhizal symbiont Rhizophagus irregularis.</title>
        <authorList>
            <person name="Chen E.C.H."/>
            <person name="Morin E."/>
            <person name="Beaudet D."/>
            <person name="Noel J."/>
            <person name="Yildirir G."/>
            <person name="Ndikumana S."/>
            <person name="Charron P."/>
            <person name="St-Onge C."/>
            <person name="Giorgi J."/>
            <person name="Kruger M."/>
            <person name="Marton T."/>
            <person name="Ropars J."/>
            <person name="Grigoriev I.V."/>
            <person name="Hainaut M."/>
            <person name="Henrissat B."/>
            <person name="Roux C."/>
            <person name="Martin F."/>
            <person name="Corradi N."/>
        </authorList>
    </citation>
    <scope>NUCLEOTIDE SEQUENCE [LARGE SCALE GENOMIC DNA]</scope>
    <source>
        <strain evidence="2 3">DAOM 197198</strain>
    </source>
</reference>
<feature type="transmembrane region" description="Helical" evidence="1">
    <location>
        <begin position="7"/>
        <end position="25"/>
    </location>
</feature>
<proteinExistence type="predicted"/>
<keyword evidence="3" id="KW-1185">Reference proteome</keyword>
<protein>
    <submittedName>
        <fullName evidence="2">Uncharacterized protein</fullName>
    </submittedName>
</protein>
<dbReference type="AlphaFoldDB" id="A0A2P4PIA3"/>
<comment type="caution">
    <text evidence="2">The sequence shown here is derived from an EMBL/GenBank/DDBJ whole genome shotgun (WGS) entry which is preliminary data.</text>
</comment>
<keyword evidence="1" id="KW-1133">Transmembrane helix</keyword>
<reference evidence="2 3" key="1">
    <citation type="journal article" date="2013" name="Proc. Natl. Acad. Sci. U.S.A.">
        <title>Genome of an arbuscular mycorrhizal fungus provides insight into the oldest plant symbiosis.</title>
        <authorList>
            <person name="Tisserant E."/>
            <person name="Malbreil M."/>
            <person name="Kuo A."/>
            <person name="Kohler A."/>
            <person name="Symeonidi A."/>
            <person name="Balestrini R."/>
            <person name="Charron P."/>
            <person name="Duensing N."/>
            <person name="Frei Dit Frey N."/>
            <person name="Gianinazzi-Pearson V."/>
            <person name="Gilbert L.B."/>
            <person name="Handa Y."/>
            <person name="Herr J.R."/>
            <person name="Hijri M."/>
            <person name="Koul R."/>
            <person name="Kawaguchi M."/>
            <person name="Krajinski F."/>
            <person name="Lammers P.J."/>
            <person name="Masclaux F.G."/>
            <person name="Murat C."/>
            <person name="Morin E."/>
            <person name="Ndikumana S."/>
            <person name="Pagni M."/>
            <person name="Petitpierre D."/>
            <person name="Requena N."/>
            <person name="Rosikiewicz P."/>
            <person name="Riley R."/>
            <person name="Saito K."/>
            <person name="San Clemente H."/>
            <person name="Shapiro H."/>
            <person name="van Tuinen D."/>
            <person name="Becard G."/>
            <person name="Bonfante P."/>
            <person name="Paszkowski U."/>
            <person name="Shachar-Hill Y.Y."/>
            <person name="Tuskan G.A."/>
            <person name="Young P.W."/>
            <person name="Sanders I.R."/>
            <person name="Henrissat B."/>
            <person name="Rensing S.A."/>
            <person name="Grigoriev I.V."/>
            <person name="Corradi N."/>
            <person name="Roux C."/>
            <person name="Martin F."/>
        </authorList>
    </citation>
    <scope>NUCLEOTIDE SEQUENCE [LARGE SCALE GENOMIC DNA]</scope>
    <source>
        <strain evidence="2 3">DAOM 197198</strain>
    </source>
</reference>
<gene>
    <name evidence="2" type="ORF">GLOIN_2v1669421</name>
</gene>
<evidence type="ECO:0000256" key="1">
    <source>
        <dbReference type="SAM" id="Phobius"/>
    </source>
</evidence>
<organism evidence="2 3">
    <name type="scientific">Rhizophagus irregularis (strain DAOM 181602 / DAOM 197198 / MUCL 43194)</name>
    <name type="common">Arbuscular mycorrhizal fungus</name>
    <name type="synonym">Glomus intraradices</name>
    <dbReference type="NCBI Taxonomy" id="747089"/>
    <lineage>
        <taxon>Eukaryota</taxon>
        <taxon>Fungi</taxon>
        <taxon>Fungi incertae sedis</taxon>
        <taxon>Mucoromycota</taxon>
        <taxon>Glomeromycotina</taxon>
        <taxon>Glomeromycetes</taxon>
        <taxon>Glomerales</taxon>
        <taxon>Glomeraceae</taxon>
        <taxon>Rhizophagus</taxon>
    </lineage>
</organism>